<protein>
    <recommendedName>
        <fullName evidence="3">Prolyl 4-hydroxylase alpha subunit Fe(2+) 2OG dioxygenase domain-containing protein</fullName>
    </recommendedName>
</protein>
<dbReference type="InParanoid" id="A0A2H3CP10"/>
<gene>
    <name evidence="1" type="ORF">ARMGADRAFT_942667</name>
</gene>
<evidence type="ECO:0000313" key="2">
    <source>
        <dbReference type="Proteomes" id="UP000217790"/>
    </source>
</evidence>
<evidence type="ECO:0008006" key="3">
    <source>
        <dbReference type="Google" id="ProtNLM"/>
    </source>
</evidence>
<proteinExistence type="predicted"/>
<dbReference type="OrthoDB" id="2797114at2759"/>
<dbReference type="Gene3D" id="3.60.130.30">
    <property type="match status" value="1"/>
</dbReference>
<accession>A0A2H3CP10</accession>
<dbReference type="Proteomes" id="UP000217790">
    <property type="component" value="Unassembled WGS sequence"/>
</dbReference>
<reference evidence="2" key="1">
    <citation type="journal article" date="2017" name="Nat. Ecol. Evol.">
        <title>Genome expansion and lineage-specific genetic innovations in the forest pathogenic fungi Armillaria.</title>
        <authorList>
            <person name="Sipos G."/>
            <person name="Prasanna A.N."/>
            <person name="Walter M.C."/>
            <person name="O'Connor E."/>
            <person name="Balint B."/>
            <person name="Krizsan K."/>
            <person name="Kiss B."/>
            <person name="Hess J."/>
            <person name="Varga T."/>
            <person name="Slot J."/>
            <person name="Riley R."/>
            <person name="Boka B."/>
            <person name="Rigling D."/>
            <person name="Barry K."/>
            <person name="Lee J."/>
            <person name="Mihaltcheva S."/>
            <person name="LaButti K."/>
            <person name="Lipzen A."/>
            <person name="Waldron R."/>
            <person name="Moloney N.M."/>
            <person name="Sperisen C."/>
            <person name="Kredics L."/>
            <person name="Vagvoelgyi C."/>
            <person name="Patrignani A."/>
            <person name="Fitzpatrick D."/>
            <person name="Nagy I."/>
            <person name="Doyle S."/>
            <person name="Anderson J.B."/>
            <person name="Grigoriev I.V."/>
            <person name="Gueldener U."/>
            <person name="Muensterkoetter M."/>
            <person name="Nagy L.G."/>
        </authorList>
    </citation>
    <scope>NUCLEOTIDE SEQUENCE [LARGE SCALE GENOMIC DNA]</scope>
    <source>
        <strain evidence="2">Ar21-2</strain>
    </source>
</reference>
<feature type="non-terminal residue" evidence="1">
    <location>
        <position position="1"/>
    </location>
</feature>
<organism evidence="1 2">
    <name type="scientific">Armillaria gallica</name>
    <name type="common">Bulbous honey fungus</name>
    <name type="synonym">Armillaria bulbosa</name>
    <dbReference type="NCBI Taxonomy" id="47427"/>
    <lineage>
        <taxon>Eukaryota</taxon>
        <taxon>Fungi</taxon>
        <taxon>Dikarya</taxon>
        <taxon>Basidiomycota</taxon>
        <taxon>Agaricomycotina</taxon>
        <taxon>Agaricomycetes</taxon>
        <taxon>Agaricomycetidae</taxon>
        <taxon>Agaricales</taxon>
        <taxon>Marasmiineae</taxon>
        <taxon>Physalacriaceae</taxon>
        <taxon>Armillaria</taxon>
    </lineage>
</organism>
<evidence type="ECO:0000313" key="1">
    <source>
        <dbReference type="EMBL" id="PBK84801.1"/>
    </source>
</evidence>
<name>A0A2H3CP10_ARMGA</name>
<keyword evidence="2" id="KW-1185">Reference proteome</keyword>
<sequence length="280" mass="31737">PVVDVQRRVIAYLAGEPRDNFIPVRNEILHLFEHAQQECMFTEKYTNTRRGIFAFLTCGISFGGVQVRPGNLRASPRHQTVIDEIQGNWAIGCLVGFIDRALSLHFAMIYIESYTGAFEEYESILTQTIRHIPSLHRNWSRSPFASATFNLGPTTSMLHHRDYLNSALGVCTIYCDGNFNYTHGGHLVLWDLKLAIQFPPGSTIFIPSALFEHSNTIIQPGETRISFTQYSAAGLFRWIGNKGKTDREINEGDCTIEKVSVHRCKETAWSRGLKLFSKHL</sequence>
<dbReference type="STRING" id="47427.A0A2H3CP10"/>
<dbReference type="AlphaFoldDB" id="A0A2H3CP10"/>
<dbReference type="EMBL" id="KZ293695">
    <property type="protein sequence ID" value="PBK84801.1"/>
    <property type="molecule type" value="Genomic_DNA"/>
</dbReference>